<dbReference type="Proteomes" id="UP001140949">
    <property type="component" value="Unassembled WGS sequence"/>
</dbReference>
<accession>A0AAX6GKX1</accession>
<sequence>MQFSHHSPPPRVLRGGQRRRLQEAGGEEGPQWRREVGPPLQGGGARPDALLRRAPRPPRLHRGPLPLCARLPLPAPPPRHARHRRARPRRHRRARRGTDGVGGHVGGRRGGAVRGFRRARRAPRDRLIDGLMQFCRCSTKAQTCKEEFQCLNLFIQSC</sequence>
<evidence type="ECO:0000313" key="3">
    <source>
        <dbReference type="Proteomes" id="UP001140949"/>
    </source>
</evidence>
<protein>
    <submittedName>
        <fullName evidence="2">Chaperone protein dnaJ A6, chloroplastic-like isoform X1</fullName>
    </submittedName>
</protein>
<feature type="compositionally biased region" description="Basic residues" evidence="1">
    <location>
        <begin position="53"/>
        <end position="62"/>
    </location>
</feature>
<proteinExistence type="predicted"/>
<reference evidence="2" key="1">
    <citation type="journal article" date="2023" name="GigaByte">
        <title>Genome assembly of the bearded iris, Iris pallida Lam.</title>
        <authorList>
            <person name="Bruccoleri R.E."/>
            <person name="Oakeley E.J."/>
            <person name="Faust A.M.E."/>
            <person name="Altorfer M."/>
            <person name="Dessus-Babus S."/>
            <person name="Burckhardt D."/>
            <person name="Oertli M."/>
            <person name="Naumann U."/>
            <person name="Petersen F."/>
            <person name="Wong J."/>
        </authorList>
    </citation>
    <scope>NUCLEOTIDE SEQUENCE</scope>
    <source>
        <strain evidence="2">GSM-AAB239-AS_SAM_17_03QT</strain>
    </source>
</reference>
<feature type="compositionally biased region" description="Gly residues" evidence="1">
    <location>
        <begin position="99"/>
        <end position="113"/>
    </location>
</feature>
<comment type="caution">
    <text evidence="2">The sequence shown here is derived from an EMBL/GenBank/DDBJ whole genome shotgun (WGS) entry which is preliminary data.</text>
</comment>
<name>A0AAX6GKX1_IRIPA</name>
<evidence type="ECO:0000313" key="2">
    <source>
        <dbReference type="EMBL" id="KAJ6828861.1"/>
    </source>
</evidence>
<reference evidence="2" key="2">
    <citation type="submission" date="2023-04" db="EMBL/GenBank/DDBJ databases">
        <authorList>
            <person name="Bruccoleri R.E."/>
            <person name="Oakeley E.J."/>
            <person name="Faust A.-M."/>
            <person name="Dessus-Babus S."/>
            <person name="Altorfer M."/>
            <person name="Burckhardt D."/>
            <person name="Oertli M."/>
            <person name="Naumann U."/>
            <person name="Petersen F."/>
            <person name="Wong J."/>
        </authorList>
    </citation>
    <scope>NUCLEOTIDE SEQUENCE</scope>
    <source>
        <strain evidence="2">GSM-AAB239-AS_SAM_17_03QT</strain>
        <tissue evidence="2">Leaf</tissue>
    </source>
</reference>
<dbReference type="AlphaFoldDB" id="A0AAX6GKX1"/>
<feature type="compositionally biased region" description="Low complexity" evidence="1">
    <location>
        <begin position="63"/>
        <end position="72"/>
    </location>
</feature>
<gene>
    <name evidence="2" type="ORF">M6B38_361610</name>
</gene>
<dbReference type="EMBL" id="JANAVB010018994">
    <property type="protein sequence ID" value="KAJ6828861.1"/>
    <property type="molecule type" value="Genomic_DNA"/>
</dbReference>
<feature type="compositionally biased region" description="Basic residues" evidence="1">
    <location>
        <begin position="79"/>
        <end position="95"/>
    </location>
</feature>
<organism evidence="2 3">
    <name type="scientific">Iris pallida</name>
    <name type="common">Sweet iris</name>
    <dbReference type="NCBI Taxonomy" id="29817"/>
    <lineage>
        <taxon>Eukaryota</taxon>
        <taxon>Viridiplantae</taxon>
        <taxon>Streptophyta</taxon>
        <taxon>Embryophyta</taxon>
        <taxon>Tracheophyta</taxon>
        <taxon>Spermatophyta</taxon>
        <taxon>Magnoliopsida</taxon>
        <taxon>Liliopsida</taxon>
        <taxon>Asparagales</taxon>
        <taxon>Iridaceae</taxon>
        <taxon>Iridoideae</taxon>
        <taxon>Irideae</taxon>
        <taxon>Iris</taxon>
    </lineage>
</organism>
<feature type="region of interest" description="Disordered" evidence="1">
    <location>
        <begin position="1"/>
        <end position="117"/>
    </location>
</feature>
<keyword evidence="3" id="KW-1185">Reference proteome</keyword>
<evidence type="ECO:0000256" key="1">
    <source>
        <dbReference type="SAM" id="MobiDB-lite"/>
    </source>
</evidence>